<feature type="transmembrane region" description="Helical" evidence="1">
    <location>
        <begin position="153"/>
        <end position="173"/>
    </location>
</feature>
<feature type="transmembrane region" description="Helical" evidence="1">
    <location>
        <begin position="76"/>
        <end position="93"/>
    </location>
</feature>
<organism evidence="2 3">
    <name type="scientific">Phaedon cochleariae</name>
    <name type="common">Mustard beetle</name>
    <dbReference type="NCBI Taxonomy" id="80249"/>
    <lineage>
        <taxon>Eukaryota</taxon>
        <taxon>Metazoa</taxon>
        <taxon>Ecdysozoa</taxon>
        <taxon>Arthropoda</taxon>
        <taxon>Hexapoda</taxon>
        <taxon>Insecta</taxon>
        <taxon>Pterygota</taxon>
        <taxon>Neoptera</taxon>
        <taxon>Endopterygota</taxon>
        <taxon>Coleoptera</taxon>
        <taxon>Polyphaga</taxon>
        <taxon>Cucujiformia</taxon>
        <taxon>Chrysomeloidea</taxon>
        <taxon>Chrysomelidae</taxon>
        <taxon>Chrysomelinae</taxon>
        <taxon>Chrysomelini</taxon>
        <taxon>Phaedon</taxon>
    </lineage>
</organism>
<keyword evidence="1" id="KW-0812">Transmembrane</keyword>
<evidence type="ECO:0000256" key="1">
    <source>
        <dbReference type="SAM" id="Phobius"/>
    </source>
</evidence>
<name>A0A9P0GMF1_PHACE</name>
<dbReference type="Proteomes" id="UP001153737">
    <property type="component" value="Chromosome 1"/>
</dbReference>
<dbReference type="PANTHER" id="PTHR31735:SF1">
    <property type="entry name" value="VACUOLAR MEMBRANE PROTEIN YPL162C"/>
    <property type="match status" value="1"/>
</dbReference>
<feature type="transmembrane region" description="Helical" evidence="1">
    <location>
        <begin position="99"/>
        <end position="120"/>
    </location>
</feature>
<gene>
    <name evidence="2" type="ORF">PHAECO_LOCUS1337</name>
</gene>
<accession>A0A9P0GMF1</accession>
<keyword evidence="3" id="KW-1185">Reference proteome</keyword>
<dbReference type="EMBL" id="OU896707">
    <property type="protein sequence ID" value="CAH1117356.1"/>
    <property type="molecule type" value="Genomic_DNA"/>
</dbReference>
<evidence type="ECO:0000313" key="2">
    <source>
        <dbReference type="EMBL" id="CAH1117356.1"/>
    </source>
</evidence>
<dbReference type="PANTHER" id="PTHR31735">
    <property type="entry name" value="VACUOLAR MEMBRANE PROTEIN YPL162C"/>
    <property type="match status" value="1"/>
</dbReference>
<evidence type="ECO:0000313" key="3">
    <source>
        <dbReference type="Proteomes" id="UP001153737"/>
    </source>
</evidence>
<dbReference type="Pfam" id="PF12400">
    <property type="entry name" value="STIMATE"/>
    <property type="match status" value="1"/>
</dbReference>
<dbReference type="AlphaFoldDB" id="A0A9P0GMF1"/>
<reference evidence="2" key="2">
    <citation type="submission" date="2022-10" db="EMBL/GenBank/DDBJ databases">
        <authorList>
            <consortium name="ENA_rothamsted_submissions"/>
            <consortium name="culmorum"/>
            <person name="King R."/>
        </authorList>
    </citation>
    <scope>NUCLEOTIDE SEQUENCE</scope>
</reference>
<reference evidence="2" key="1">
    <citation type="submission" date="2022-01" db="EMBL/GenBank/DDBJ databases">
        <authorList>
            <person name="King R."/>
        </authorList>
    </citation>
    <scope>NUCLEOTIDE SEQUENCE</scope>
</reference>
<keyword evidence="1" id="KW-1133">Transmembrane helix</keyword>
<dbReference type="GO" id="GO:0016020">
    <property type="term" value="C:membrane"/>
    <property type="evidence" value="ECO:0007669"/>
    <property type="project" value="TreeGrafter"/>
</dbReference>
<protein>
    <submittedName>
        <fullName evidence="2">Uncharacterized protein</fullName>
    </submittedName>
</protein>
<dbReference type="InterPro" id="IPR022127">
    <property type="entry name" value="STIMATE/YPL162C"/>
</dbReference>
<feature type="transmembrane region" description="Helical" evidence="1">
    <location>
        <begin position="36"/>
        <end position="56"/>
    </location>
</feature>
<sequence>MDDNYNYTRITIMQNSLKSNGIPHCSKDALTDVFGWFLQVLLASLAFTCLIAKRFCEPYAERRSWLIWFYDTSKQGMGAIAIHLANVWIAGQYKGDPCTWYLINFLLDSSLGLLIIFIGIRLSQYLAKNPGWEAIHFGEYGKPPSSNAWMTQCCLYVCLMIIVKISITLFMQLDFWDNVTDFILFPIPDTRVKVAFVMLIVPFFVNMLMFWVTDNFLMLKAPSKRRRISSEESLLKRVHIKYRSIKKKQKIHKDDMENVSSDDDELLGTESVPVTRAILS</sequence>
<feature type="transmembrane region" description="Helical" evidence="1">
    <location>
        <begin position="193"/>
        <end position="217"/>
    </location>
</feature>
<proteinExistence type="predicted"/>
<keyword evidence="1" id="KW-0472">Membrane</keyword>
<dbReference type="OrthoDB" id="431202at2759"/>